<accession>A0ABZ1C8A3</accession>
<keyword evidence="13" id="KW-1185">Reference proteome</keyword>
<feature type="binding site" evidence="10">
    <location>
        <position position="12"/>
    </location>
    <ligand>
        <name>substrate</name>
    </ligand>
</feature>
<dbReference type="SUPFAM" id="SSF51366">
    <property type="entry name" value="Ribulose-phoshate binding barrel"/>
    <property type="match status" value="1"/>
</dbReference>
<evidence type="ECO:0000256" key="1">
    <source>
        <dbReference type="ARBA" id="ARBA00001782"/>
    </source>
</evidence>
<dbReference type="Pfam" id="PF00834">
    <property type="entry name" value="Ribul_P_3_epim"/>
    <property type="match status" value="1"/>
</dbReference>
<comment type="function">
    <text evidence="10">Catalyzes the reversible epimerization of D-ribulose 5-phosphate to D-xylulose 5-phosphate.</text>
</comment>
<feature type="active site" description="Proton acceptor" evidence="10">
    <location>
        <position position="39"/>
    </location>
</feature>
<comment type="caution">
    <text evidence="10">Lacks conserved residue(s) required for the propagation of feature annotation.</text>
</comment>
<dbReference type="HAMAP" id="MF_02227">
    <property type="entry name" value="RPE"/>
    <property type="match status" value="1"/>
</dbReference>
<feature type="binding site" evidence="10">
    <location>
        <position position="37"/>
    </location>
    <ligand>
        <name>a divalent metal cation</name>
        <dbReference type="ChEBI" id="CHEBI:60240"/>
    </ligand>
</feature>
<comment type="cofactor">
    <cofactor evidence="5">
        <name>Fe(2+)</name>
        <dbReference type="ChEBI" id="CHEBI:29033"/>
    </cofactor>
</comment>
<comment type="cofactor">
    <cofactor evidence="3">
        <name>Co(2+)</name>
        <dbReference type="ChEBI" id="CHEBI:48828"/>
    </cofactor>
</comment>
<keyword evidence="9 10" id="KW-0413">Isomerase</keyword>
<comment type="cofactor">
    <cofactor evidence="4">
        <name>Zn(2+)</name>
        <dbReference type="ChEBI" id="CHEBI:29105"/>
    </cofactor>
</comment>
<dbReference type="PANTHER" id="PTHR11749">
    <property type="entry name" value="RIBULOSE-5-PHOSPHATE-3-EPIMERASE"/>
    <property type="match status" value="1"/>
</dbReference>
<dbReference type="GO" id="GO:0004750">
    <property type="term" value="F:D-ribulose-phosphate 3-epimerase activity"/>
    <property type="evidence" value="ECO:0007669"/>
    <property type="project" value="UniProtKB-EC"/>
</dbReference>
<dbReference type="InterPro" id="IPR026019">
    <property type="entry name" value="Ribul_P_3_epim"/>
</dbReference>
<evidence type="ECO:0000256" key="6">
    <source>
        <dbReference type="ARBA" id="ARBA00009541"/>
    </source>
</evidence>
<evidence type="ECO:0000256" key="2">
    <source>
        <dbReference type="ARBA" id="ARBA00001936"/>
    </source>
</evidence>
<feature type="binding site" evidence="10">
    <location>
        <begin position="149"/>
        <end position="152"/>
    </location>
    <ligand>
        <name>substrate</name>
    </ligand>
</feature>
<dbReference type="EMBL" id="CP139781">
    <property type="protein sequence ID" value="WRQ87928.1"/>
    <property type="molecule type" value="Genomic_DNA"/>
</dbReference>
<feature type="binding site" evidence="10">
    <location>
        <position position="39"/>
    </location>
    <ligand>
        <name>a divalent metal cation</name>
        <dbReference type="ChEBI" id="CHEBI:60240"/>
    </ligand>
</feature>
<dbReference type="PROSITE" id="PS01086">
    <property type="entry name" value="RIBUL_P_3_EPIMER_2"/>
    <property type="match status" value="1"/>
</dbReference>
<evidence type="ECO:0000256" key="11">
    <source>
        <dbReference type="PIRNR" id="PIRNR001461"/>
    </source>
</evidence>
<feature type="active site" description="Proton donor" evidence="10">
    <location>
        <position position="182"/>
    </location>
</feature>
<feature type="binding site" evidence="10">
    <location>
        <position position="73"/>
    </location>
    <ligand>
        <name>substrate</name>
    </ligand>
</feature>
<comment type="pathway">
    <text evidence="10">Carbohydrate degradation.</text>
</comment>
<evidence type="ECO:0000256" key="9">
    <source>
        <dbReference type="ARBA" id="ARBA00023235"/>
    </source>
</evidence>
<dbReference type="NCBIfam" id="NF004076">
    <property type="entry name" value="PRK05581.1-4"/>
    <property type="match status" value="1"/>
</dbReference>
<reference evidence="12 13" key="1">
    <citation type="submission" date="2023-12" db="EMBL/GenBank/DDBJ databases">
        <title>Description of an unclassified Opitutus bacterium of Verrucomicrobiota.</title>
        <authorList>
            <person name="Zhang D.-F."/>
        </authorList>
    </citation>
    <scope>NUCLEOTIDE SEQUENCE [LARGE SCALE GENOMIC DNA]</scope>
    <source>
        <strain evidence="12 13">WL0086</strain>
    </source>
</reference>
<comment type="cofactor">
    <cofactor evidence="10">
        <name>a divalent metal cation</name>
        <dbReference type="ChEBI" id="CHEBI:60240"/>
    </cofactor>
    <text evidence="10">Binds 1 divalent metal cation per subunit.</text>
</comment>
<evidence type="ECO:0000256" key="7">
    <source>
        <dbReference type="ARBA" id="ARBA00013188"/>
    </source>
</evidence>
<dbReference type="Gene3D" id="3.20.20.70">
    <property type="entry name" value="Aldolase class I"/>
    <property type="match status" value="1"/>
</dbReference>
<dbReference type="PIRSF" id="PIRSF001461">
    <property type="entry name" value="RPE"/>
    <property type="match status" value="1"/>
</dbReference>
<evidence type="ECO:0000256" key="4">
    <source>
        <dbReference type="ARBA" id="ARBA00001947"/>
    </source>
</evidence>
<dbReference type="InterPro" id="IPR000056">
    <property type="entry name" value="Ribul_P_3_epim-like"/>
</dbReference>
<name>A0ABZ1C8A3_9BACT</name>
<dbReference type="EC" id="5.1.3.1" evidence="7 10"/>
<feature type="binding site" evidence="10">
    <location>
        <position position="73"/>
    </location>
    <ligand>
        <name>a divalent metal cation</name>
        <dbReference type="ChEBI" id="CHEBI:60240"/>
    </ligand>
</feature>
<comment type="similarity">
    <text evidence="6 10 11">Belongs to the ribulose-phosphate 3-epimerase family.</text>
</comment>
<dbReference type="PROSITE" id="PS01085">
    <property type="entry name" value="RIBUL_P_3_EPIMER_1"/>
    <property type="match status" value="1"/>
</dbReference>
<evidence type="ECO:0000256" key="8">
    <source>
        <dbReference type="ARBA" id="ARBA00022723"/>
    </source>
</evidence>
<evidence type="ECO:0000313" key="12">
    <source>
        <dbReference type="EMBL" id="WRQ87928.1"/>
    </source>
</evidence>
<protein>
    <recommendedName>
        <fullName evidence="7 10">Ribulose-phosphate 3-epimerase</fullName>
        <ecNumber evidence="7 10">5.1.3.1</ecNumber>
    </recommendedName>
</protein>
<evidence type="ECO:0000313" key="13">
    <source>
        <dbReference type="Proteomes" id="UP000738431"/>
    </source>
</evidence>
<dbReference type="NCBIfam" id="TIGR01163">
    <property type="entry name" value="rpe"/>
    <property type="match status" value="1"/>
</dbReference>
<dbReference type="InterPro" id="IPR013785">
    <property type="entry name" value="Aldolase_TIM"/>
</dbReference>
<keyword evidence="10 11" id="KW-0119">Carbohydrate metabolism</keyword>
<feature type="binding site" evidence="10">
    <location>
        <begin position="182"/>
        <end position="184"/>
    </location>
    <ligand>
        <name>substrate</name>
    </ligand>
</feature>
<keyword evidence="8 10" id="KW-0479">Metal-binding</keyword>
<comment type="catalytic activity">
    <reaction evidence="1 10 11">
        <text>D-ribulose 5-phosphate = D-xylulose 5-phosphate</text>
        <dbReference type="Rhea" id="RHEA:13677"/>
        <dbReference type="ChEBI" id="CHEBI:57737"/>
        <dbReference type="ChEBI" id="CHEBI:58121"/>
        <dbReference type="EC" id="5.1.3.1"/>
    </reaction>
</comment>
<dbReference type="InterPro" id="IPR011060">
    <property type="entry name" value="RibuloseP-bd_barrel"/>
</dbReference>
<evidence type="ECO:0000256" key="5">
    <source>
        <dbReference type="ARBA" id="ARBA00001954"/>
    </source>
</evidence>
<dbReference type="RefSeq" id="WP_324726050.1">
    <property type="nucleotide sequence ID" value="NZ_CP139781.1"/>
</dbReference>
<feature type="binding site" evidence="10">
    <location>
        <position position="182"/>
    </location>
    <ligand>
        <name>a divalent metal cation</name>
        <dbReference type="ChEBI" id="CHEBI:60240"/>
    </ligand>
</feature>
<evidence type="ECO:0000256" key="3">
    <source>
        <dbReference type="ARBA" id="ARBA00001941"/>
    </source>
</evidence>
<organism evidence="12 13">
    <name type="scientific">Actomonas aquatica</name>
    <dbReference type="NCBI Taxonomy" id="2866162"/>
    <lineage>
        <taxon>Bacteria</taxon>
        <taxon>Pseudomonadati</taxon>
        <taxon>Verrucomicrobiota</taxon>
        <taxon>Opitutia</taxon>
        <taxon>Opitutales</taxon>
        <taxon>Opitutaceae</taxon>
        <taxon>Actomonas</taxon>
    </lineage>
</organism>
<dbReference type="Proteomes" id="UP000738431">
    <property type="component" value="Chromosome"/>
</dbReference>
<dbReference type="CDD" id="cd00429">
    <property type="entry name" value="RPE"/>
    <property type="match status" value="1"/>
</dbReference>
<evidence type="ECO:0000256" key="10">
    <source>
        <dbReference type="HAMAP-Rule" id="MF_02227"/>
    </source>
</evidence>
<comment type="cofactor">
    <cofactor evidence="2">
        <name>Mn(2+)</name>
        <dbReference type="ChEBI" id="CHEBI:29035"/>
    </cofactor>
</comment>
<gene>
    <name evidence="10 12" type="primary">rpe</name>
    <name evidence="12" type="ORF">K1X11_000810</name>
</gene>
<sequence>MKPLHAPLLAPSLLAGDHAALGESAEVVPAHGLHWLHVDIMDAHFVPNLTFGPEVVAALRRRPALKDTFFDTHLMLDEPHRYVEAFAQAGSDQITIHIEPDYDHAATLRQIRELGCKNGIVLNPDTPASAVEHLLDQVDLVLVMTVQPGFGGQSFRTAMMPKLEQLDTWRRERGLNFRLQVDGGVDLKTGPLCHAAGADTFVAGTAFFKAADRAAFAATVASW</sequence>
<proteinExistence type="inferred from homology"/>